<dbReference type="RefSeq" id="WP_048921592.1">
    <property type="nucleotide sequence ID" value="NZ_CP010777.1"/>
</dbReference>
<dbReference type="EMBL" id="CP010777">
    <property type="protein sequence ID" value="AKQ46588.1"/>
    <property type="molecule type" value="Genomic_DNA"/>
</dbReference>
<organism evidence="2 3">
    <name type="scientific">Rufibacter radiotolerans</name>
    <dbReference type="NCBI Taxonomy" id="1379910"/>
    <lineage>
        <taxon>Bacteria</taxon>
        <taxon>Pseudomonadati</taxon>
        <taxon>Bacteroidota</taxon>
        <taxon>Cytophagia</taxon>
        <taxon>Cytophagales</taxon>
        <taxon>Hymenobacteraceae</taxon>
        <taxon>Rufibacter</taxon>
    </lineage>
</organism>
<evidence type="ECO:0000256" key="1">
    <source>
        <dbReference type="SAM" id="Phobius"/>
    </source>
</evidence>
<protein>
    <submittedName>
        <fullName evidence="2">Uncharacterized protein</fullName>
    </submittedName>
</protein>
<gene>
    <name evidence="2" type="ORF">TH63_14650</name>
</gene>
<name>A0A0H4VMP7_9BACT</name>
<keyword evidence="1" id="KW-1133">Transmembrane helix</keyword>
<reference evidence="2 3" key="1">
    <citation type="submission" date="2015-01" db="EMBL/GenBank/DDBJ databases">
        <title>Rufibacter sp./DG31D/ whole genome sequencing.</title>
        <authorList>
            <person name="Kim M.K."/>
            <person name="Srinivasan S."/>
            <person name="Lee J.-J."/>
        </authorList>
    </citation>
    <scope>NUCLEOTIDE SEQUENCE [LARGE SCALE GENOMIC DNA]</scope>
    <source>
        <strain evidence="2 3">DG31D</strain>
    </source>
</reference>
<dbReference type="PATRIC" id="fig|1379910.4.peg.3191"/>
<keyword evidence="1" id="KW-0812">Transmembrane</keyword>
<dbReference type="KEGG" id="ruf:TH63_14650"/>
<feature type="transmembrane region" description="Helical" evidence="1">
    <location>
        <begin position="12"/>
        <end position="35"/>
    </location>
</feature>
<keyword evidence="1" id="KW-0472">Membrane</keyword>
<evidence type="ECO:0000313" key="2">
    <source>
        <dbReference type="EMBL" id="AKQ46588.1"/>
    </source>
</evidence>
<feature type="transmembrane region" description="Helical" evidence="1">
    <location>
        <begin position="47"/>
        <end position="67"/>
    </location>
</feature>
<dbReference type="OrthoDB" id="1467785at2"/>
<sequence length="175" mass="19604">MSNLFDRKTDNFFGSLSYVGYVLLVVGLATASSPWWWGEGADQTQMLAVGGLLVVLGFLFKFTYHGFQLDLAHQRVREYLSMFGFKTGRWAPLPAFQRVTLTSNLQLAPDHGHSHGEEPAPLVTWYTIGLYSQSPSADYELRTDNHQDARKTMQLLAEKLRIAAEDHTLVTAPLG</sequence>
<evidence type="ECO:0000313" key="3">
    <source>
        <dbReference type="Proteomes" id="UP000036458"/>
    </source>
</evidence>
<dbReference type="AlphaFoldDB" id="A0A0H4VMP7"/>
<dbReference type="Proteomes" id="UP000036458">
    <property type="component" value="Chromosome"/>
</dbReference>
<accession>A0A0H4VMP7</accession>
<keyword evidence="3" id="KW-1185">Reference proteome</keyword>
<proteinExistence type="predicted"/>